<evidence type="ECO:0000256" key="1">
    <source>
        <dbReference type="PROSITE-ProRule" id="PRU00175"/>
    </source>
</evidence>
<feature type="domain" description="RING-type" evidence="2">
    <location>
        <begin position="871"/>
        <end position="925"/>
    </location>
</feature>
<organism evidence="3 4">
    <name type="scientific">Lophium mytilinum</name>
    <dbReference type="NCBI Taxonomy" id="390894"/>
    <lineage>
        <taxon>Eukaryota</taxon>
        <taxon>Fungi</taxon>
        <taxon>Dikarya</taxon>
        <taxon>Ascomycota</taxon>
        <taxon>Pezizomycotina</taxon>
        <taxon>Dothideomycetes</taxon>
        <taxon>Pleosporomycetidae</taxon>
        <taxon>Mytilinidiales</taxon>
        <taxon>Mytilinidiaceae</taxon>
        <taxon>Lophium</taxon>
    </lineage>
</organism>
<dbReference type="InterPro" id="IPR001841">
    <property type="entry name" value="Znf_RING"/>
</dbReference>
<protein>
    <recommendedName>
        <fullName evidence="2">RING-type domain-containing protein</fullName>
    </recommendedName>
</protein>
<dbReference type="SUPFAM" id="SSF53300">
    <property type="entry name" value="vWA-like"/>
    <property type="match status" value="1"/>
</dbReference>
<evidence type="ECO:0000313" key="4">
    <source>
        <dbReference type="Proteomes" id="UP000799750"/>
    </source>
</evidence>
<gene>
    <name evidence="3" type="ORF">BU16DRAFT_533621</name>
</gene>
<keyword evidence="4" id="KW-1185">Reference proteome</keyword>
<dbReference type="Gene3D" id="3.40.50.410">
    <property type="entry name" value="von Willebrand factor, type A domain"/>
    <property type="match status" value="1"/>
</dbReference>
<sequence length="1434" mass="159598">MESTEKEIYDLLILVDATYSMSDYLESLQLSLPKVIAISTLTDCFARIGLLAYRDYCDTKLLEWSGWLEPSASDKESQPDLISLAKSLDPLGGGDYAEATKTGLAKAYEVMRPEATTIILVYTDAPPHSLVNGSMTEEWSNLGKEKKALSDPASYGGYGPLFNDWVSASKTLHSGEKKAQVFCILEPSMAWQYVGHYNYLSAITRGACLYLKNSKPLSISEVTVEMLLAWMGVEKAGVSGAPQTLSASLSRYIDVSAIKKAKHETDPAADTYFAATKKEADAKKLIMKNITEVQLTTEILKKHLPKKKTPVQDFAKRYNTDEAYKAVAVEHLTKIINEDVSAVSLNPVFGSLWRAVCNDRNNKARDGLISAFGLQVERIANAEEKARMKTWLEESYDYTAEVLEAIESVPKEQRFPCVYLDPTLAFVKPTLDGDADVEDEDDRPITQFRRDELLEIGRSCDYKILRRLGRVLTRLSFVESASDFPAHIVGTSDEDVPKIPMALASQEHGRKFWRILLHIVVPGTMLAARPSALLAALSIRLGVQPLFKAADTEMLIWKEKWNNLEIPETWNVSCLSLLLDADQEYRQRMGTEGGTTKSKLLKESDRALFERLVEYKMLELNLNTHLSALIGWTPEKTSVSIGPVVTCRSCKYPRSVSVMGKNSQCGPCSAHDYKDAKEKEAYINCRVTKSDDENTQASWVECFNRECRAQYVVYNVDALNVRAKCHYCRAPNMGSAPVLECTQCFNRVIYPEEYRPSTLAKNDFKCYACVSKRTTIVAVETNANKICQETDKSFWLLKNTSNKIADPFNGRSLFHTITASGTADFAKLVTLFPSQPYAQLRLKGKLIHNAPDLVKHLQSFISRRRTESVPCSLCFSNFRHTALRPACGRSGCTQRICGDCLQSWYGLNGSGRIINTAALFCPFCRRAPAARTLNAYGQGIHAVGGLKTAVEERGQWIHAWCVECGHARRYVERVCARGAPAEVKDWQCEDCIRYIEAMNSANENAINELLEQQDLEDDEHHRTRRRGGNRAQRAIREGYTRHTIGGSRVVIKKCPKCGVDSQKDTYSPPQNFDTSNGLGCKAKSALSIFAFPNSITSLSSAATSSHLSTFFPSASPPLIELTDGLVSVLTSSEVGDRRDLEEPNEKRFVKDAAGVLVCGDPGTSAASDVVLGAAGVFVVVYVECPVEVEGFGGRGTVEEEHVDTAVFEDVDKTIGIHLPECTLRDSTPTPTRATTLNRAWPGIQEMQSQLFDHRKNYEAYDNLERLDMGLANLCILKEWGYRFEGRIPTSVKVLKIDLTIPSGALKILEECGRGGAHVPRQERIELQGHFWYYLIDQIVHTLSNVIRGMDLLLSADEIVHAAPGLENLVLETIGLAPENQVNAMAHASEGVRQKWETENIIFPCNSFAFSKIVLTLSDFTRQVKAKRVELGLEI</sequence>
<accession>A0A6A6RFM6</accession>
<reference evidence="3" key="1">
    <citation type="journal article" date="2020" name="Stud. Mycol.">
        <title>101 Dothideomycetes genomes: a test case for predicting lifestyles and emergence of pathogens.</title>
        <authorList>
            <person name="Haridas S."/>
            <person name="Albert R."/>
            <person name="Binder M."/>
            <person name="Bloem J."/>
            <person name="Labutti K."/>
            <person name="Salamov A."/>
            <person name="Andreopoulos B."/>
            <person name="Baker S."/>
            <person name="Barry K."/>
            <person name="Bills G."/>
            <person name="Bluhm B."/>
            <person name="Cannon C."/>
            <person name="Castanera R."/>
            <person name="Culley D."/>
            <person name="Daum C."/>
            <person name="Ezra D."/>
            <person name="Gonzalez J."/>
            <person name="Henrissat B."/>
            <person name="Kuo A."/>
            <person name="Liang C."/>
            <person name="Lipzen A."/>
            <person name="Lutzoni F."/>
            <person name="Magnuson J."/>
            <person name="Mondo S."/>
            <person name="Nolan M."/>
            <person name="Ohm R."/>
            <person name="Pangilinan J."/>
            <person name="Park H.-J."/>
            <person name="Ramirez L."/>
            <person name="Alfaro M."/>
            <person name="Sun H."/>
            <person name="Tritt A."/>
            <person name="Yoshinaga Y."/>
            <person name="Zwiers L.-H."/>
            <person name="Turgeon B."/>
            <person name="Goodwin S."/>
            <person name="Spatafora J."/>
            <person name="Crous P."/>
            <person name="Grigoriev I."/>
        </authorList>
    </citation>
    <scope>NUCLEOTIDE SEQUENCE</scope>
    <source>
        <strain evidence="3">CBS 269.34</strain>
    </source>
</reference>
<dbReference type="PROSITE" id="PS50089">
    <property type="entry name" value="ZF_RING_2"/>
    <property type="match status" value="1"/>
</dbReference>
<keyword evidence="1" id="KW-0863">Zinc-finger</keyword>
<evidence type="ECO:0000313" key="3">
    <source>
        <dbReference type="EMBL" id="KAF2503381.1"/>
    </source>
</evidence>
<dbReference type="GO" id="GO:0008270">
    <property type="term" value="F:zinc ion binding"/>
    <property type="evidence" value="ECO:0007669"/>
    <property type="project" value="UniProtKB-KW"/>
</dbReference>
<evidence type="ECO:0000259" key="2">
    <source>
        <dbReference type="PROSITE" id="PS50089"/>
    </source>
</evidence>
<dbReference type="OrthoDB" id="10009520at2759"/>
<dbReference type="InterPro" id="IPR036465">
    <property type="entry name" value="vWFA_dom_sf"/>
</dbReference>
<dbReference type="Proteomes" id="UP000799750">
    <property type="component" value="Unassembled WGS sequence"/>
</dbReference>
<keyword evidence="1" id="KW-0862">Zinc</keyword>
<proteinExistence type="predicted"/>
<dbReference type="EMBL" id="MU004181">
    <property type="protein sequence ID" value="KAF2503381.1"/>
    <property type="molecule type" value="Genomic_DNA"/>
</dbReference>
<keyword evidence="1" id="KW-0479">Metal-binding</keyword>
<name>A0A6A6RFM6_9PEZI</name>